<organism evidence="3 4">
    <name type="scientific">Actinomyces capricornis</name>
    <dbReference type="NCBI Taxonomy" id="2755559"/>
    <lineage>
        <taxon>Bacteria</taxon>
        <taxon>Bacillati</taxon>
        <taxon>Actinomycetota</taxon>
        <taxon>Actinomycetes</taxon>
        <taxon>Actinomycetales</taxon>
        <taxon>Actinomycetaceae</taxon>
        <taxon>Actinomyces</taxon>
    </lineage>
</organism>
<feature type="region of interest" description="Disordered" evidence="1">
    <location>
        <begin position="1"/>
        <end position="157"/>
    </location>
</feature>
<accession>A0ABM7U9L1</accession>
<evidence type="ECO:0000313" key="4">
    <source>
        <dbReference type="Proteomes" id="UP000824496"/>
    </source>
</evidence>
<evidence type="ECO:0000256" key="1">
    <source>
        <dbReference type="SAM" id="MobiDB-lite"/>
    </source>
</evidence>
<dbReference type="Proteomes" id="UP000824496">
    <property type="component" value="Chromosome"/>
</dbReference>
<feature type="compositionally biased region" description="Low complexity" evidence="1">
    <location>
        <begin position="9"/>
        <end position="33"/>
    </location>
</feature>
<evidence type="ECO:0000256" key="2">
    <source>
        <dbReference type="SAM" id="Phobius"/>
    </source>
</evidence>
<sequence>MAVPEGPFSAQSAPGATSAPAAYSAPGAPSVPGTPGQATGYETYEAHAAQGPGAHAAGSQAPASQYSQSASHPWGSRTEGEVGMSSVFPTATARAEAERAQQGGAPQAAAHPQAAAQQGAQDLGVSQRDAVASGPSVPQATPVAPAAHPAQPGSSAEAFPVRGEAAGSDESLGSWLLATFLSALPVVGIIYLLVVGFTSSGSPARRTWARAMLLWAVVGTILGIVATIVLGGSLLAVPNSQGA</sequence>
<keyword evidence="4" id="KW-1185">Reference proteome</keyword>
<proteinExistence type="predicted"/>
<dbReference type="EMBL" id="AP025017">
    <property type="protein sequence ID" value="BDA64119.1"/>
    <property type="molecule type" value="Genomic_DNA"/>
</dbReference>
<reference evidence="3 4" key="1">
    <citation type="submission" date="2021-08" db="EMBL/GenBank/DDBJ databases">
        <title>Whole genome sequence of novel Actinomyces species strain MAS-1.</title>
        <authorList>
            <person name="Saito M."/>
            <person name="Kuwahara N."/>
            <person name="Takizawa T."/>
            <person name="Gotouda H."/>
            <person name="Ochiai T."/>
        </authorList>
    </citation>
    <scope>NUCLEOTIDE SEQUENCE [LARGE SCALE GENOMIC DNA]</scope>
    <source>
        <strain evidence="3 4">MAS-1</strain>
    </source>
</reference>
<name>A0ABM7U9L1_9ACTO</name>
<feature type="compositionally biased region" description="Low complexity" evidence="1">
    <location>
        <begin position="46"/>
        <end position="71"/>
    </location>
</feature>
<evidence type="ECO:0000313" key="3">
    <source>
        <dbReference type="EMBL" id="BDA64119.1"/>
    </source>
</evidence>
<keyword evidence="2" id="KW-0472">Membrane</keyword>
<keyword evidence="2" id="KW-1133">Transmembrane helix</keyword>
<feature type="compositionally biased region" description="Low complexity" evidence="1">
    <location>
        <begin position="90"/>
        <end position="121"/>
    </location>
</feature>
<feature type="transmembrane region" description="Helical" evidence="2">
    <location>
        <begin position="175"/>
        <end position="199"/>
    </location>
</feature>
<feature type="transmembrane region" description="Helical" evidence="2">
    <location>
        <begin position="211"/>
        <end position="237"/>
    </location>
</feature>
<protein>
    <submittedName>
        <fullName evidence="3">Uncharacterized protein</fullName>
    </submittedName>
</protein>
<gene>
    <name evidence="3" type="ORF">MANAM107_09530</name>
</gene>
<keyword evidence="2" id="KW-0812">Transmembrane</keyword>